<dbReference type="PANTHER" id="PTHR36558:SF1">
    <property type="entry name" value="RESTRICTION ENDONUCLEASE DOMAIN-CONTAINING PROTEIN-RELATED"/>
    <property type="match status" value="1"/>
</dbReference>
<keyword evidence="2" id="KW-0255">Endonuclease</keyword>
<dbReference type="Proteomes" id="UP000244223">
    <property type="component" value="Unassembled WGS sequence"/>
</dbReference>
<comment type="caution">
    <text evidence="2">The sequence shown here is derived from an EMBL/GenBank/DDBJ whole genome shotgun (WGS) entry which is preliminary data.</text>
</comment>
<name>A0A2T5J0H5_9GAMM</name>
<dbReference type="OrthoDB" id="9808428at2"/>
<dbReference type="EMBL" id="QAON01000005">
    <property type="protein sequence ID" value="PTQ89842.1"/>
    <property type="molecule type" value="Genomic_DNA"/>
</dbReference>
<gene>
    <name evidence="2" type="ORF">C8N29_105170</name>
</gene>
<reference evidence="2 3" key="1">
    <citation type="submission" date="2018-04" db="EMBL/GenBank/DDBJ databases">
        <title>Genomic Encyclopedia of Archaeal and Bacterial Type Strains, Phase II (KMG-II): from individual species to whole genera.</title>
        <authorList>
            <person name="Goeker M."/>
        </authorList>
    </citation>
    <scope>NUCLEOTIDE SEQUENCE [LARGE SCALE GENOMIC DNA]</scope>
    <source>
        <strain evidence="2 3">DSM 5822</strain>
    </source>
</reference>
<organism evidence="2 3">
    <name type="scientific">Agitococcus lubricus</name>
    <dbReference type="NCBI Taxonomy" id="1077255"/>
    <lineage>
        <taxon>Bacteria</taxon>
        <taxon>Pseudomonadati</taxon>
        <taxon>Pseudomonadota</taxon>
        <taxon>Gammaproteobacteria</taxon>
        <taxon>Moraxellales</taxon>
        <taxon>Moraxellaceae</taxon>
        <taxon>Agitococcus</taxon>
    </lineage>
</organism>
<dbReference type="AlphaFoldDB" id="A0A2T5J0H5"/>
<dbReference type="GO" id="GO:0004519">
    <property type="term" value="F:endonuclease activity"/>
    <property type="evidence" value="ECO:0007669"/>
    <property type="project" value="UniProtKB-KW"/>
</dbReference>
<keyword evidence="3" id="KW-1185">Reference proteome</keyword>
<dbReference type="CDD" id="cd06260">
    <property type="entry name" value="DUF820-like"/>
    <property type="match status" value="1"/>
</dbReference>
<keyword evidence="2" id="KW-0378">Hydrolase</keyword>
<proteinExistence type="predicted"/>
<evidence type="ECO:0000313" key="3">
    <source>
        <dbReference type="Proteomes" id="UP000244223"/>
    </source>
</evidence>
<dbReference type="PANTHER" id="PTHR36558">
    <property type="entry name" value="GLR1098 PROTEIN"/>
    <property type="match status" value="1"/>
</dbReference>
<dbReference type="InterPro" id="IPR011335">
    <property type="entry name" value="Restrct_endonuc-II-like"/>
</dbReference>
<evidence type="ECO:0000313" key="2">
    <source>
        <dbReference type="EMBL" id="PTQ89842.1"/>
    </source>
</evidence>
<dbReference type="Pfam" id="PF05685">
    <property type="entry name" value="Uma2"/>
    <property type="match status" value="1"/>
</dbReference>
<keyword evidence="2" id="KW-0540">Nuclease</keyword>
<dbReference type="SUPFAM" id="SSF52980">
    <property type="entry name" value="Restriction endonuclease-like"/>
    <property type="match status" value="1"/>
</dbReference>
<feature type="domain" description="Putative restriction endonuclease" evidence="1">
    <location>
        <begin position="20"/>
        <end position="168"/>
    </location>
</feature>
<dbReference type="InterPro" id="IPR008538">
    <property type="entry name" value="Uma2"/>
</dbReference>
<dbReference type="RefSeq" id="WP_107865357.1">
    <property type="nucleotide sequence ID" value="NZ_QAON01000005.1"/>
</dbReference>
<protein>
    <submittedName>
        <fullName evidence="2">Uma2 family endonuclease</fullName>
    </submittedName>
</protein>
<dbReference type="Gene3D" id="3.90.1570.10">
    <property type="entry name" value="tt1808, chain A"/>
    <property type="match status" value="1"/>
</dbReference>
<accession>A0A2T5J0H5</accession>
<dbReference type="InterPro" id="IPR012296">
    <property type="entry name" value="Nuclease_put_TT1808"/>
</dbReference>
<sequence length="205" mass="23289">MANRVTKTAFISEAEYLAGEKIAETKHEYIDGEIFAMAGASASHNRISLNVARKFGNHLEAKPCQPYMSDMKVKVGTKYFYPDVLVDCSGLADDSHVTEKPTLIVEVLSKSTRRMDETTKRIAYTQIDSLLEYVLIEQDFVDIEIIRRRTGWQSEHFYLGDSLTFESIALTLTVEDIYARVNNPELVEWRQLQAEASSESKLINP</sequence>
<evidence type="ECO:0000259" key="1">
    <source>
        <dbReference type="Pfam" id="PF05685"/>
    </source>
</evidence>